<dbReference type="SUPFAM" id="SSF159713">
    <property type="entry name" value="Dhaf3308-like"/>
    <property type="match status" value="1"/>
</dbReference>
<dbReference type="AlphaFoldDB" id="V5C0V8"/>
<dbReference type="InterPro" id="IPR025251">
    <property type="entry name" value="DUF4213"/>
</dbReference>
<reference evidence="3 4" key="1">
    <citation type="journal article" date="2013" name="Genome Announc.">
        <title>Draft Genome Sequence of the Methanotrophic Gammaproteobacterium Methyloglobulus morosus DSM 22980 Strain KoM1.</title>
        <authorList>
            <person name="Poehlein A."/>
            <person name="Deutzmann J.S."/>
            <person name="Daniel R."/>
            <person name="Simeonova D.D."/>
        </authorList>
    </citation>
    <scope>NUCLEOTIDE SEQUENCE [LARGE SCALE GENOMIC DNA]</scope>
    <source>
        <strain evidence="3 4">KoM1</strain>
    </source>
</reference>
<comment type="caution">
    <text evidence="3">The sequence shown here is derived from an EMBL/GenBank/DDBJ whole genome shotgun (WGS) entry which is preliminary data.</text>
</comment>
<evidence type="ECO:0000259" key="2">
    <source>
        <dbReference type="Pfam" id="PF13938"/>
    </source>
</evidence>
<dbReference type="eggNOG" id="COG2014">
    <property type="taxonomic scope" value="Bacteria"/>
</dbReference>
<protein>
    <recommendedName>
        <fullName evidence="5">Heavy-metal chelation domain-containing protein</fullName>
    </recommendedName>
</protein>
<dbReference type="Pfam" id="PF13938">
    <property type="entry name" value="DUF4213"/>
    <property type="match status" value="1"/>
</dbReference>
<dbReference type="Pfam" id="PF04016">
    <property type="entry name" value="DUF364"/>
    <property type="match status" value="1"/>
</dbReference>
<sequence length="266" mass="29104">MSIHPIYDVLLEQAASTNLVAEVLIGLTWTLCRSQDAGMGLAMSPAIPTRTLPWSGTLAGKKITELASQIISWNPYEATVAMAAINAVINHDNPLLLASEPIQTEQTPANLAVFEWFKPLLNDKRIVVVGRYPGLERYAAELDISVLERQPGPGDLPDPACEYLLPDADWIFLTASSIPNKTFPRLAELAKNAKLVLMGPTVPWLPELAEFGVDFLAGIRIEKPEKLRQAIAEGGGTRIFECGAHYCVTNLELASRKDHHATRRSA</sequence>
<dbReference type="Gene3D" id="3.30.390.100">
    <property type="match status" value="1"/>
</dbReference>
<evidence type="ECO:0008006" key="5">
    <source>
        <dbReference type="Google" id="ProtNLM"/>
    </source>
</evidence>
<dbReference type="Proteomes" id="UP000017842">
    <property type="component" value="Unassembled WGS sequence"/>
</dbReference>
<dbReference type="RefSeq" id="WP_023493314.1">
    <property type="nucleotide sequence ID" value="NZ_AYLO01000011.1"/>
</dbReference>
<gene>
    <name evidence="3" type="ORF">MGMO_11c00310</name>
</gene>
<proteinExistence type="predicted"/>
<evidence type="ECO:0000259" key="1">
    <source>
        <dbReference type="Pfam" id="PF04016"/>
    </source>
</evidence>
<feature type="domain" description="DUF4213" evidence="2">
    <location>
        <begin position="7"/>
        <end position="89"/>
    </location>
</feature>
<keyword evidence="4" id="KW-1185">Reference proteome</keyword>
<dbReference type="EMBL" id="AYLO01000011">
    <property type="protein sequence ID" value="ESS73724.1"/>
    <property type="molecule type" value="Genomic_DNA"/>
</dbReference>
<name>V5C0V8_9GAMM</name>
<dbReference type="PATRIC" id="fig|1116472.3.peg.407"/>
<evidence type="ECO:0000313" key="4">
    <source>
        <dbReference type="Proteomes" id="UP000017842"/>
    </source>
</evidence>
<evidence type="ECO:0000313" key="3">
    <source>
        <dbReference type="EMBL" id="ESS73724.1"/>
    </source>
</evidence>
<accession>V5C0V8</accession>
<dbReference type="InterPro" id="IPR007161">
    <property type="entry name" value="DUF364"/>
</dbReference>
<organism evidence="3 4">
    <name type="scientific">Methyloglobulus morosus KoM1</name>
    <dbReference type="NCBI Taxonomy" id="1116472"/>
    <lineage>
        <taxon>Bacteria</taxon>
        <taxon>Pseudomonadati</taxon>
        <taxon>Pseudomonadota</taxon>
        <taxon>Gammaproteobacteria</taxon>
        <taxon>Methylococcales</taxon>
        <taxon>Methylococcaceae</taxon>
        <taxon>Methyloglobulus</taxon>
    </lineage>
</organism>
<feature type="domain" description="Putative heavy-metal chelation" evidence="1">
    <location>
        <begin position="116"/>
        <end position="242"/>
    </location>
</feature>
<dbReference type="OrthoDB" id="9806942at2"/>
<dbReference type="Gene3D" id="3.40.50.11590">
    <property type="match status" value="1"/>
</dbReference>
<dbReference type="STRING" id="1116472.MGMO_11c00310"/>